<dbReference type="RefSeq" id="XP_033377428.1">
    <property type="nucleotide sequence ID" value="XM_033534783.1"/>
</dbReference>
<dbReference type="Gene3D" id="3.90.210.10">
    <property type="entry name" value="Heat-Labile Enterotoxin, subunit A"/>
    <property type="match status" value="1"/>
</dbReference>
<name>A0A6A5X868_9PLEO</name>
<keyword evidence="1" id="KW-0800">Toxin</keyword>
<dbReference type="SUPFAM" id="SSF56399">
    <property type="entry name" value="ADP-ribosylation"/>
    <property type="match status" value="1"/>
</dbReference>
<dbReference type="GO" id="GO:0090729">
    <property type="term" value="F:toxin activity"/>
    <property type="evidence" value="ECO:0007669"/>
    <property type="project" value="UniProtKB-KW"/>
</dbReference>
<evidence type="ECO:0000313" key="6">
    <source>
        <dbReference type="EMBL" id="KAF2009089.1"/>
    </source>
</evidence>
<dbReference type="Pfam" id="PF01375">
    <property type="entry name" value="Enterotoxin_a"/>
    <property type="match status" value="1"/>
</dbReference>
<evidence type="ECO:0000256" key="4">
    <source>
        <dbReference type="ARBA" id="ARBA00023157"/>
    </source>
</evidence>
<keyword evidence="5" id="KW-0472">Membrane</keyword>
<dbReference type="GeneID" id="54292180"/>
<keyword evidence="7" id="KW-1185">Reference proteome</keyword>
<dbReference type="InterPro" id="IPR001144">
    <property type="entry name" value="Enterotoxin_A"/>
</dbReference>
<sequence length="161" mass="18484">MRDLYWPVLLSIPGAVADLGLIACGWFNHTWMSPRKRHRSRRGNPAFCSMTWRERMVQHSELGARCNEMGFSLSFQIAWSPKSGLRRTSIRALPSELRALPNIVDVKKTRGEHNPFPGEDAFAAFRTIPWSQTRGHVMPSVINGKLQRFAYRLPDSYSQKK</sequence>
<evidence type="ECO:0000256" key="5">
    <source>
        <dbReference type="SAM" id="Phobius"/>
    </source>
</evidence>
<keyword evidence="2" id="KW-0732">Signal</keyword>
<dbReference type="EMBL" id="ML978080">
    <property type="protein sequence ID" value="KAF2009089.1"/>
    <property type="molecule type" value="Genomic_DNA"/>
</dbReference>
<protein>
    <submittedName>
        <fullName evidence="6">Uncharacterized protein</fullName>
    </submittedName>
</protein>
<dbReference type="AlphaFoldDB" id="A0A6A5X868"/>
<accession>A0A6A5X868</accession>
<evidence type="ECO:0000256" key="2">
    <source>
        <dbReference type="ARBA" id="ARBA00022729"/>
    </source>
</evidence>
<dbReference type="Proteomes" id="UP000799778">
    <property type="component" value="Unassembled WGS sequence"/>
</dbReference>
<evidence type="ECO:0000256" key="1">
    <source>
        <dbReference type="ARBA" id="ARBA00022656"/>
    </source>
</evidence>
<evidence type="ECO:0000256" key="3">
    <source>
        <dbReference type="ARBA" id="ARBA00023026"/>
    </source>
</evidence>
<evidence type="ECO:0000313" key="7">
    <source>
        <dbReference type="Proteomes" id="UP000799778"/>
    </source>
</evidence>
<keyword evidence="3" id="KW-0843">Virulence</keyword>
<proteinExistence type="predicted"/>
<feature type="transmembrane region" description="Helical" evidence="5">
    <location>
        <begin position="6"/>
        <end position="27"/>
    </location>
</feature>
<gene>
    <name evidence="6" type="ORF">BU24DRAFT_90612</name>
</gene>
<keyword evidence="5" id="KW-0812">Transmembrane</keyword>
<reference evidence="6" key="1">
    <citation type="journal article" date="2020" name="Stud. Mycol.">
        <title>101 Dothideomycetes genomes: a test case for predicting lifestyles and emergence of pathogens.</title>
        <authorList>
            <person name="Haridas S."/>
            <person name="Albert R."/>
            <person name="Binder M."/>
            <person name="Bloem J."/>
            <person name="Labutti K."/>
            <person name="Salamov A."/>
            <person name="Andreopoulos B."/>
            <person name="Baker S."/>
            <person name="Barry K."/>
            <person name="Bills G."/>
            <person name="Bluhm B."/>
            <person name="Cannon C."/>
            <person name="Castanera R."/>
            <person name="Culley D."/>
            <person name="Daum C."/>
            <person name="Ezra D."/>
            <person name="Gonzalez J."/>
            <person name="Henrissat B."/>
            <person name="Kuo A."/>
            <person name="Liang C."/>
            <person name="Lipzen A."/>
            <person name="Lutzoni F."/>
            <person name="Magnuson J."/>
            <person name="Mondo S."/>
            <person name="Nolan M."/>
            <person name="Ohm R."/>
            <person name="Pangilinan J."/>
            <person name="Park H.-J."/>
            <person name="Ramirez L."/>
            <person name="Alfaro M."/>
            <person name="Sun H."/>
            <person name="Tritt A."/>
            <person name="Yoshinaga Y."/>
            <person name="Zwiers L.-H."/>
            <person name="Turgeon B."/>
            <person name="Goodwin S."/>
            <person name="Spatafora J."/>
            <person name="Crous P."/>
            <person name="Grigoriev I."/>
        </authorList>
    </citation>
    <scope>NUCLEOTIDE SEQUENCE</scope>
    <source>
        <strain evidence="6">CBS 175.79</strain>
    </source>
</reference>
<keyword evidence="5" id="KW-1133">Transmembrane helix</keyword>
<keyword evidence="4" id="KW-1015">Disulfide bond</keyword>
<organism evidence="6 7">
    <name type="scientific">Aaosphaeria arxii CBS 175.79</name>
    <dbReference type="NCBI Taxonomy" id="1450172"/>
    <lineage>
        <taxon>Eukaryota</taxon>
        <taxon>Fungi</taxon>
        <taxon>Dikarya</taxon>
        <taxon>Ascomycota</taxon>
        <taxon>Pezizomycotina</taxon>
        <taxon>Dothideomycetes</taxon>
        <taxon>Pleosporomycetidae</taxon>
        <taxon>Pleosporales</taxon>
        <taxon>Pleosporales incertae sedis</taxon>
        <taxon>Aaosphaeria</taxon>
    </lineage>
</organism>